<organism evidence="1 2">
    <name type="scientific">Aphanothece hegewaldii CCALA 016</name>
    <dbReference type="NCBI Taxonomy" id="2107694"/>
    <lineage>
        <taxon>Bacteria</taxon>
        <taxon>Bacillati</taxon>
        <taxon>Cyanobacteriota</taxon>
        <taxon>Cyanophyceae</taxon>
        <taxon>Oscillatoriophycideae</taxon>
        <taxon>Chroococcales</taxon>
        <taxon>Aphanothecaceae</taxon>
        <taxon>Aphanothece</taxon>
    </lineage>
</organism>
<reference evidence="1 2" key="2">
    <citation type="submission" date="2018-03" db="EMBL/GenBank/DDBJ databases">
        <authorList>
            <person name="Keele B.F."/>
        </authorList>
    </citation>
    <scope>NUCLEOTIDE SEQUENCE [LARGE SCALE GENOMIC DNA]</scope>
    <source>
        <strain evidence="1 2">CCALA 016</strain>
    </source>
</reference>
<name>A0A2T1LQJ4_9CHRO</name>
<keyword evidence="2" id="KW-1185">Reference proteome</keyword>
<dbReference type="SUPFAM" id="SSF53098">
    <property type="entry name" value="Ribonuclease H-like"/>
    <property type="match status" value="1"/>
</dbReference>
<protein>
    <recommendedName>
        <fullName evidence="3">Transposase</fullName>
    </recommendedName>
</protein>
<evidence type="ECO:0000313" key="2">
    <source>
        <dbReference type="Proteomes" id="UP000239001"/>
    </source>
</evidence>
<dbReference type="Proteomes" id="UP000239001">
    <property type="component" value="Unassembled WGS sequence"/>
</dbReference>
<accession>A0A2T1LQJ4</accession>
<dbReference type="EMBL" id="PXOH01000073">
    <property type="protein sequence ID" value="PSF28534.1"/>
    <property type="molecule type" value="Genomic_DNA"/>
</dbReference>
<reference evidence="1 2" key="1">
    <citation type="submission" date="2018-03" db="EMBL/GenBank/DDBJ databases">
        <title>The ancient ancestry and fast evolution of plastids.</title>
        <authorList>
            <person name="Moore K.R."/>
            <person name="Magnabosco C."/>
            <person name="Momper L."/>
            <person name="Gold D.A."/>
            <person name="Bosak T."/>
            <person name="Fournier G.P."/>
        </authorList>
    </citation>
    <scope>NUCLEOTIDE SEQUENCE [LARGE SCALE GENOMIC DNA]</scope>
    <source>
        <strain evidence="1 2">CCALA 016</strain>
    </source>
</reference>
<gene>
    <name evidence="1" type="ORF">C7H19_24625</name>
</gene>
<dbReference type="InterPro" id="IPR012337">
    <property type="entry name" value="RNaseH-like_sf"/>
</dbReference>
<evidence type="ECO:0000313" key="1">
    <source>
        <dbReference type="EMBL" id="PSF28534.1"/>
    </source>
</evidence>
<evidence type="ECO:0008006" key="3">
    <source>
        <dbReference type="Google" id="ProtNLM"/>
    </source>
</evidence>
<sequence>MGIEAMFKDCKSGGYNLESTQASIERATRLVLLIAIAYTFSTLKGQSIRHKKQQEYICRLRKIKQTLTKNSHFWRLFVWRCLDHFSNIYEGLRREINGT</sequence>
<dbReference type="AlphaFoldDB" id="A0A2T1LQJ4"/>
<comment type="caution">
    <text evidence="1">The sequence shown here is derived from an EMBL/GenBank/DDBJ whole genome shotgun (WGS) entry which is preliminary data.</text>
</comment>
<proteinExistence type="predicted"/>